<organism evidence="3 4">
    <name type="scientific">Coptis chinensis</name>
    <dbReference type="NCBI Taxonomy" id="261450"/>
    <lineage>
        <taxon>Eukaryota</taxon>
        <taxon>Viridiplantae</taxon>
        <taxon>Streptophyta</taxon>
        <taxon>Embryophyta</taxon>
        <taxon>Tracheophyta</taxon>
        <taxon>Spermatophyta</taxon>
        <taxon>Magnoliopsida</taxon>
        <taxon>Ranunculales</taxon>
        <taxon>Ranunculaceae</taxon>
        <taxon>Coptidoideae</taxon>
        <taxon>Coptis</taxon>
    </lineage>
</organism>
<dbReference type="GO" id="GO:0042026">
    <property type="term" value="P:protein refolding"/>
    <property type="evidence" value="ECO:0007669"/>
    <property type="project" value="InterPro"/>
</dbReference>
<evidence type="ECO:0000256" key="1">
    <source>
        <dbReference type="ARBA" id="ARBA00006607"/>
    </source>
</evidence>
<name>A0A835HW99_9MAGN</name>
<keyword evidence="2" id="KW-0143">Chaperone</keyword>
<dbReference type="PANTHER" id="PTHR45633">
    <property type="entry name" value="60 KDA HEAT SHOCK PROTEIN, MITOCHONDRIAL"/>
    <property type="match status" value="1"/>
</dbReference>
<evidence type="ECO:0000313" key="4">
    <source>
        <dbReference type="Proteomes" id="UP000631114"/>
    </source>
</evidence>
<proteinExistence type="inferred from homology"/>
<keyword evidence="4" id="KW-1185">Reference proteome</keyword>
<dbReference type="Proteomes" id="UP000631114">
    <property type="component" value="Unassembled WGS sequence"/>
</dbReference>
<evidence type="ECO:0000313" key="3">
    <source>
        <dbReference type="EMBL" id="KAF9607290.1"/>
    </source>
</evidence>
<dbReference type="InterPro" id="IPR001844">
    <property type="entry name" value="Cpn60/GroEL"/>
</dbReference>
<dbReference type="AlphaFoldDB" id="A0A835HW99"/>
<evidence type="ECO:0000256" key="2">
    <source>
        <dbReference type="ARBA" id="ARBA00023186"/>
    </source>
</evidence>
<protein>
    <submittedName>
        <fullName evidence="3">Uncharacterized protein</fullName>
    </submittedName>
</protein>
<sequence>MLKEWRDYIFPQFVTSPEKLIALFENAKVLVTDQNISSTRDINPLLEKTTQLRSPLPIIAEDVTGVALDTLVVNKL</sequence>
<comment type="caution">
    <text evidence="3">The sequence shown here is derived from an EMBL/GenBank/DDBJ whole genome shotgun (WGS) entry which is preliminary data.</text>
</comment>
<dbReference type="Gene3D" id="3.50.7.10">
    <property type="entry name" value="GroEL"/>
    <property type="match status" value="1"/>
</dbReference>
<reference evidence="3 4" key="1">
    <citation type="submission" date="2020-10" db="EMBL/GenBank/DDBJ databases">
        <title>The Coptis chinensis genome and diversification of protoberbering-type alkaloids.</title>
        <authorList>
            <person name="Wang B."/>
            <person name="Shu S."/>
            <person name="Song C."/>
            <person name="Liu Y."/>
        </authorList>
    </citation>
    <scope>NUCLEOTIDE SEQUENCE [LARGE SCALE GENOMIC DNA]</scope>
    <source>
        <strain evidence="3">HL-2020</strain>
        <tissue evidence="3">Leaf</tissue>
    </source>
</reference>
<gene>
    <name evidence="3" type="ORF">IFM89_033718</name>
</gene>
<comment type="similarity">
    <text evidence="1">Belongs to the chaperonin (HSP60) family.</text>
</comment>
<accession>A0A835HW99</accession>
<dbReference type="InterPro" id="IPR027409">
    <property type="entry name" value="GroEL-like_apical_dom_sf"/>
</dbReference>
<dbReference type="OrthoDB" id="1735925at2759"/>
<dbReference type="EMBL" id="JADFTS010000005">
    <property type="protein sequence ID" value="KAF9607290.1"/>
    <property type="molecule type" value="Genomic_DNA"/>
</dbReference>
<dbReference type="GO" id="GO:0140662">
    <property type="term" value="F:ATP-dependent protein folding chaperone"/>
    <property type="evidence" value="ECO:0007669"/>
    <property type="project" value="InterPro"/>
</dbReference>
<dbReference type="SUPFAM" id="SSF52029">
    <property type="entry name" value="GroEL apical domain-like"/>
    <property type="match status" value="1"/>
</dbReference>